<accession>A0ABX0HK42</accession>
<dbReference type="EMBL" id="VCJR02000002">
    <property type="protein sequence ID" value="NHK28383.1"/>
    <property type="molecule type" value="Genomic_DNA"/>
</dbReference>
<feature type="chain" id="PRO_5047150380" description="Peptidase M1 membrane alanine aminopeptidase domain-containing protein" evidence="1">
    <location>
        <begin position="24"/>
        <end position="472"/>
    </location>
</feature>
<keyword evidence="1" id="KW-0732">Signal</keyword>
<evidence type="ECO:0000313" key="2">
    <source>
        <dbReference type="EMBL" id="NHK28383.1"/>
    </source>
</evidence>
<dbReference type="RefSeq" id="WP_155140341.1">
    <property type="nucleotide sequence ID" value="NZ_BMGZ01000002.1"/>
</dbReference>
<dbReference type="Proteomes" id="UP000818603">
    <property type="component" value="Unassembled WGS sequence"/>
</dbReference>
<name>A0ABX0HK42_9PROT</name>
<gene>
    <name evidence="2" type="ORF">FF098_010745</name>
</gene>
<comment type="caution">
    <text evidence="2">The sequence shown here is derived from an EMBL/GenBank/DDBJ whole genome shotgun (WGS) entry which is preliminary data.</text>
</comment>
<proteinExistence type="predicted"/>
<keyword evidence="3" id="KW-1185">Reference proteome</keyword>
<sequence length="472" mass="51724">MTKIQVFLTAIFLCLLPPSMLFAQDTGLVDGTGVTAHIVHEQGTWTVTYHFDRPQKAMFFNRYTGGYRERFWTSLSSGVEIRNIGGFDTILLDTPSTTASFDITAYTTINIPDANPFIPFTDGGLTLFTGQFDLLPALDAADVADLQGDLFRWQGKQPTLGVTFTSDEPVIMEGALIDGTAVHVTFGGGTHIYTGLGRIEEGNSFVGVIDSALPEWLRENLDEEVTAIFAEHEKRWGFELEQRATLLIAFDGYGASGYRNSGSAFGNTLMLQIAGDALRNEDADIMDSMRWFFAHEAAHLYQLTAGLEILSGDSTWMMEGSANAMANQIVASLDGNAVNLAETYDRALTECDAYLQDGPLEGAGKRDAELAYYECGDLVAIITASLLPDHNLHGFLKELALDRREGSTGSWQYFSTMHRLGADPDAIISLADIVYKKLSDPRQAYIDALNEARLYPLVSGDGRIVSINIPLE</sequence>
<protein>
    <recommendedName>
        <fullName evidence="4">Peptidase M1 membrane alanine aminopeptidase domain-containing protein</fullName>
    </recommendedName>
</protein>
<evidence type="ECO:0000313" key="3">
    <source>
        <dbReference type="Proteomes" id="UP000818603"/>
    </source>
</evidence>
<reference evidence="2 3" key="1">
    <citation type="submission" date="2020-02" db="EMBL/GenBank/DDBJ databases">
        <title>Genome sequence of Parvularcula flava strain NH6-79.</title>
        <authorList>
            <person name="Abdul Karim M.H."/>
            <person name="Lam M.Q."/>
            <person name="Chen S.J."/>
            <person name="Yahya A."/>
            <person name="Shahir S."/>
            <person name="Shamsir M.S."/>
            <person name="Chong C.S."/>
        </authorList>
    </citation>
    <scope>NUCLEOTIDE SEQUENCE [LARGE SCALE GENOMIC DNA]</scope>
    <source>
        <strain evidence="2 3">NH6-79</strain>
    </source>
</reference>
<evidence type="ECO:0008006" key="4">
    <source>
        <dbReference type="Google" id="ProtNLM"/>
    </source>
</evidence>
<feature type="signal peptide" evidence="1">
    <location>
        <begin position="1"/>
        <end position="23"/>
    </location>
</feature>
<organism evidence="2 3">
    <name type="scientific">Aquisalinus luteolus</name>
    <dbReference type="NCBI Taxonomy" id="1566827"/>
    <lineage>
        <taxon>Bacteria</taxon>
        <taxon>Pseudomonadati</taxon>
        <taxon>Pseudomonadota</taxon>
        <taxon>Alphaproteobacteria</taxon>
        <taxon>Parvularculales</taxon>
        <taxon>Parvularculaceae</taxon>
        <taxon>Aquisalinus</taxon>
    </lineage>
</organism>
<evidence type="ECO:0000256" key="1">
    <source>
        <dbReference type="SAM" id="SignalP"/>
    </source>
</evidence>